<comment type="caution">
    <text evidence="2">The sequence shown here is derived from an EMBL/GenBank/DDBJ whole genome shotgun (WGS) entry which is preliminary data.</text>
</comment>
<dbReference type="OrthoDB" id="5381921at2759"/>
<accession>A0A436ZVM6</accession>
<feature type="signal peptide" evidence="1">
    <location>
        <begin position="1"/>
        <end position="18"/>
    </location>
</feature>
<evidence type="ECO:0000313" key="3">
    <source>
        <dbReference type="Proteomes" id="UP000283090"/>
    </source>
</evidence>
<dbReference type="STRING" id="97331.A0A436ZVM6"/>
<reference evidence="2 3" key="1">
    <citation type="submission" date="2019-01" db="EMBL/GenBank/DDBJ databases">
        <title>Intercellular communication is required for trap formation in the nematode-trapping fungus Duddingtonia flagrans.</title>
        <authorList>
            <person name="Youssar L."/>
            <person name="Wernet V."/>
            <person name="Hensel N."/>
            <person name="Hildebrandt H.-G."/>
            <person name="Fischer R."/>
        </authorList>
    </citation>
    <scope>NUCLEOTIDE SEQUENCE [LARGE SCALE GENOMIC DNA]</scope>
    <source>
        <strain evidence="2 3">CBS H-5679</strain>
    </source>
</reference>
<keyword evidence="3" id="KW-1185">Reference proteome</keyword>
<keyword evidence="1" id="KW-0732">Signal</keyword>
<dbReference type="VEuPathDB" id="FungiDB:DFL_007428"/>
<evidence type="ECO:0000256" key="1">
    <source>
        <dbReference type="SAM" id="SignalP"/>
    </source>
</evidence>
<name>A0A436ZVM6_ARTFL</name>
<evidence type="ECO:0008006" key="4">
    <source>
        <dbReference type="Google" id="ProtNLM"/>
    </source>
</evidence>
<dbReference type="EMBL" id="SAEB01000009">
    <property type="protein sequence ID" value="RVD83024.1"/>
    <property type="molecule type" value="Genomic_DNA"/>
</dbReference>
<sequence>MKSIAPVFISMMAIGATAYTEGTPTSTYSPVITESGCPAKYDPTCPYFCNGRGQGSFCSPNFITGPGTPGCYVCPGIPSECPSTPNDSCAYICTGSEDINLGPGSPNVFCAPSDASLGPLGDSTTKAISCVPCSDDESPVVPPPPEDTTTPTVPLPQRIRLHLLSLLPQIIRLHLLFPSLGRYNYIYYPSSLRKYDYTDYSSTVKQYDYGSATTRVHWRSLARFYWWSRDFWTCCYRFI</sequence>
<dbReference type="GeneID" id="93589739"/>
<proteinExistence type="predicted"/>
<dbReference type="AlphaFoldDB" id="A0A436ZVM6"/>
<dbReference type="RefSeq" id="XP_067488568.1">
    <property type="nucleotide sequence ID" value="XM_067637009.1"/>
</dbReference>
<dbReference type="Proteomes" id="UP000283090">
    <property type="component" value="Unassembled WGS sequence"/>
</dbReference>
<feature type="chain" id="PRO_5019252310" description="Tyrosine-protein kinase ephrin type A/B receptor-like domain-containing protein" evidence="1">
    <location>
        <begin position="19"/>
        <end position="239"/>
    </location>
</feature>
<organism evidence="2 3">
    <name type="scientific">Arthrobotrys flagrans</name>
    <name type="common">Nematode-trapping fungus</name>
    <name type="synonym">Trichothecium flagrans</name>
    <dbReference type="NCBI Taxonomy" id="97331"/>
    <lineage>
        <taxon>Eukaryota</taxon>
        <taxon>Fungi</taxon>
        <taxon>Dikarya</taxon>
        <taxon>Ascomycota</taxon>
        <taxon>Pezizomycotina</taxon>
        <taxon>Orbiliomycetes</taxon>
        <taxon>Orbiliales</taxon>
        <taxon>Orbiliaceae</taxon>
        <taxon>Arthrobotrys</taxon>
    </lineage>
</organism>
<gene>
    <name evidence="2" type="ORF">DFL_007428</name>
</gene>
<protein>
    <recommendedName>
        <fullName evidence="4">Tyrosine-protein kinase ephrin type A/B receptor-like domain-containing protein</fullName>
    </recommendedName>
</protein>
<evidence type="ECO:0000313" key="2">
    <source>
        <dbReference type="EMBL" id="RVD83024.1"/>
    </source>
</evidence>